<evidence type="ECO:0000313" key="1">
    <source>
        <dbReference type="EMBL" id="THC99140.1"/>
    </source>
</evidence>
<proteinExistence type="predicted"/>
<comment type="caution">
    <text evidence="1">The sequence shown here is derived from an EMBL/GenBank/DDBJ whole genome shotgun (WGS) entry which is preliminary data.</text>
</comment>
<dbReference type="Proteomes" id="UP000308092">
    <property type="component" value="Unassembled WGS sequence"/>
</dbReference>
<dbReference type="AlphaFoldDB" id="A0A4V6RQY6"/>
<accession>A0A4V6RQY6</accession>
<sequence>MTIMMTLFDSSCPFELSWVSGSTADHFLGGRSVESSSLFEDADEFGDFARHTEDIDIIVIVDDFGDRPLE</sequence>
<name>A0A4V6RQY6_9EURO</name>
<protein>
    <submittedName>
        <fullName evidence="1">Uncharacterized protein</fullName>
    </submittedName>
</protein>
<dbReference type="VEuPathDB" id="FungiDB:EYZ11_001391"/>
<gene>
    <name evidence="1" type="ORF">EYZ11_001391</name>
</gene>
<keyword evidence="2" id="KW-1185">Reference proteome</keyword>
<organism evidence="1 2">
    <name type="scientific">Aspergillus tanneri</name>
    <dbReference type="NCBI Taxonomy" id="1220188"/>
    <lineage>
        <taxon>Eukaryota</taxon>
        <taxon>Fungi</taxon>
        <taxon>Dikarya</taxon>
        <taxon>Ascomycota</taxon>
        <taxon>Pezizomycotina</taxon>
        <taxon>Eurotiomycetes</taxon>
        <taxon>Eurotiomycetidae</taxon>
        <taxon>Eurotiales</taxon>
        <taxon>Aspergillaceae</taxon>
        <taxon>Aspergillus</taxon>
        <taxon>Aspergillus subgen. Circumdati</taxon>
    </lineage>
</organism>
<dbReference type="EMBL" id="SOSA01000025">
    <property type="protein sequence ID" value="THC99140.1"/>
    <property type="molecule type" value="Genomic_DNA"/>
</dbReference>
<evidence type="ECO:0000313" key="2">
    <source>
        <dbReference type="Proteomes" id="UP000308092"/>
    </source>
</evidence>
<reference evidence="1 2" key="1">
    <citation type="submission" date="2019-03" db="EMBL/GenBank/DDBJ databases">
        <title>The genome sequence of a newly discovered highly antifungal drug resistant Aspergillus species, Aspergillus tanneri NIH 1004.</title>
        <authorList>
            <person name="Mounaud S."/>
            <person name="Singh I."/>
            <person name="Joardar V."/>
            <person name="Pakala S."/>
            <person name="Pakala S."/>
            <person name="Venepally P."/>
            <person name="Hoover J."/>
            <person name="Nierman W."/>
            <person name="Chung J."/>
            <person name="Losada L."/>
        </authorList>
    </citation>
    <scope>NUCLEOTIDE SEQUENCE [LARGE SCALE GENOMIC DNA]</scope>
    <source>
        <strain evidence="1 2">NIH1004</strain>
    </source>
</reference>